<proteinExistence type="predicted"/>
<comment type="caution">
    <text evidence="2">The sequence shown here is derived from an EMBL/GenBank/DDBJ whole genome shotgun (WGS) entry which is preliminary data.</text>
</comment>
<evidence type="ECO:0000313" key="2">
    <source>
        <dbReference type="EMBL" id="CAD7002487.1"/>
    </source>
</evidence>
<organism evidence="2 3">
    <name type="scientific">Ceratitis capitata</name>
    <name type="common">Mediterranean fruit fly</name>
    <name type="synonym">Tephritis capitata</name>
    <dbReference type="NCBI Taxonomy" id="7213"/>
    <lineage>
        <taxon>Eukaryota</taxon>
        <taxon>Metazoa</taxon>
        <taxon>Ecdysozoa</taxon>
        <taxon>Arthropoda</taxon>
        <taxon>Hexapoda</taxon>
        <taxon>Insecta</taxon>
        <taxon>Pterygota</taxon>
        <taxon>Neoptera</taxon>
        <taxon>Endopterygota</taxon>
        <taxon>Diptera</taxon>
        <taxon>Brachycera</taxon>
        <taxon>Muscomorpha</taxon>
        <taxon>Tephritoidea</taxon>
        <taxon>Tephritidae</taxon>
        <taxon>Ceratitis</taxon>
        <taxon>Ceratitis</taxon>
    </lineage>
</organism>
<keyword evidence="1" id="KW-0812">Transmembrane</keyword>
<protein>
    <submittedName>
        <fullName evidence="2">(Mediterranean fruit fly) hypothetical protein</fullName>
    </submittedName>
</protein>
<evidence type="ECO:0000256" key="1">
    <source>
        <dbReference type="SAM" id="Phobius"/>
    </source>
</evidence>
<accession>A0A811UXT2</accession>
<dbReference type="AlphaFoldDB" id="A0A811UXT2"/>
<evidence type="ECO:0000313" key="3">
    <source>
        <dbReference type="Proteomes" id="UP000606786"/>
    </source>
</evidence>
<keyword evidence="1" id="KW-0472">Membrane</keyword>
<feature type="transmembrane region" description="Helical" evidence="1">
    <location>
        <begin position="33"/>
        <end position="56"/>
    </location>
</feature>
<dbReference type="EMBL" id="CAJHJT010000034">
    <property type="protein sequence ID" value="CAD7002487.1"/>
    <property type="molecule type" value="Genomic_DNA"/>
</dbReference>
<gene>
    <name evidence="2" type="ORF">CCAP1982_LOCUS10976</name>
</gene>
<dbReference type="Proteomes" id="UP000606786">
    <property type="component" value="Unassembled WGS sequence"/>
</dbReference>
<feature type="transmembrane region" description="Helical" evidence="1">
    <location>
        <begin position="71"/>
        <end position="90"/>
    </location>
</feature>
<keyword evidence="1" id="KW-1133">Transmembrane helix</keyword>
<keyword evidence="3" id="KW-1185">Reference proteome</keyword>
<reference evidence="2" key="1">
    <citation type="submission" date="2020-11" db="EMBL/GenBank/DDBJ databases">
        <authorList>
            <person name="Whitehead M."/>
        </authorList>
    </citation>
    <scope>NUCLEOTIDE SEQUENCE</scope>
    <source>
        <strain evidence="2">EGII</strain>
    </source>
</reference>
<name>A0A811UXT2_CERCA</name>
<sequence length="93" mass="10803">MYDVGERAPQWLRIRSGRAYSRRMGFRKQCIKGGWLVGWLVCWFCGCGMCMWQGFIKPATTTKTINEQKLFLQRGFFPSAGFFFSAALFLENI</sequence>